<dbReference type="RefSeq" id="WP_249971961.1">
    <property type="nucleotide sequence ID" value="NZ_JAMFLZ010000001.1"/>
</dbReference>
<feature type="chain" id="PRO_5046191239" description="Antibiotic biosynthesis monooxygenase" evidence="1">
    <location>
        <begin position="26"/>
        <end position="276"/>
    </location>
</feature>
<evidence type="ECO:0000313" key="2">
    <source>
        <dbReference type="EMBL" id="MCL6293944.1"/>
    </source>
</evidence>
<evidence type="ECO:0000313" key="3">
    <source>
        <dbReference type="Proteomes" id="UP001165381"/>
    </source>
</evidence>
<reference evidence="2" key="1">
    <citation type="submission" date="2022-05" db="EMBL/GenBank/DDBJ databases">
        <authorList>
            <person name="Park J.-S."/>
        </authorList>
    </citation>
    <scope>NUCLEOTIDE SEQUENCE</scope>
    <source>
        <strain evidence="2">2012CJ34-3</strain>
    </source>
</reference>
<evidence type="ECO:0008006" key="4">
    <source>
        <dbReference type="Google" id="ProtNLM"/>
    </source>
</evidence>
<feature type="signal peptide" evidence="1">
    <location>
        <begin position="1"/>
        <end position="25"/>
    </location>
</feature>
<proteinExistence type="predicted"/>
<keyword evidence="3" id="KW-1185">Reference proteome</keyword>
<protein>
    <recommendedName>
        <fullName evidence="4">Antibiotic biosynthesis monooxygenase</fullName>
    </recommendedName>
</protein>
<sequence length="276" mass="32124">MKTTNRLFSAIVVLLLLLNTTTIFAQEDAPAGPEYVTVTTMHWNMDLEDFKMDEWKATEKEYMDKVTKKNEHVMAAGFYLHRITPDNRELVYVQAYANWNAIDLAAKRNDELAKEAWADEDERKAFLKKQGNYYSPFHSDEIYATMPLAKSLSEDPKKDMIVYLRTSHFAFPEDGSYKEFMDTFTEYTENVTHKNEYVKAYYPMNHAYGSDKTEFVEAFFLDSLADLDKKFDKDGELFDAHWSTEEAKKEMGKIGDKYFTGVHGDAIYTVVPELRK</sequence>
<comment type="caution">
    <text evidence="2">The sequence shown here is derived from an EMBL/GenBank/DDBJ whole genome shotgun (WGS) entry which is preliminary data.</text>
</comment>
<evidence type="ECO:0000256" key="1">
    <source>
        <dbReference type="SAM" id="SignalP"/>
    </source>
</evidence>
<gene>
    <name evidence="2" type="ORF">M3P09_02995</name>
</gene>
<organism evidence="2 3">
    <name type="scientific">Jejuia spongiicola</name>
    <dbReference type="NCBI Taxonomy" id="2942207"/>
    <lineage>
        <taxon>Bacteria</taxon>
        <taxon>Pseudomonadati</taxon>
        <taxon>Bacteroidota</taxon>
        <taxon>Flavobacteriia</taxon>
        <taxon>Flavobacteriales</taxon>
        <taxon>Flavobacteriaceae</taxon>
        <taxon>Jejuia</taxon>
    </lineage>
</organism>
<name>A0ABT0QCG3_9FLAO</name>
<dbReference type="EMBL" id="JAMFLZ010000001">
    <property type="protein sequence ID" value="MCL6293944.1"/>
    <property type="molecule type" value="Genomic_DNA"/>
</dbReference>
<keyword evidence="1" id="KW-0732">Signal</keyword>
<dbReference type="Proteomes" id="UP001165381">
    <property type="component" value="Unassembled WGS sequence"/>
</dbReference>
<accession>A0ABT0QCG3</accession>